<dbReference type="InterPro" id="IPR037238">
    <property type="entry name" value="YbiA-like_sf"/>
</dbReference>
<evidence type="ECO:0000259" key="3">
    <source>
        <dbReference type="Pfam" id="PF08719"/>
    </source>
</evidence>
<evidence type="ECO:0000313" key="5">
    <source>
        <dbReference type="Proteomes" id="UP001595843"/>
    </source>
</evidence>
<dbReference type="EMBL" id="JBHSAP010000018">
    <property type="protein sequence ID" value="MFC4077929.1"/>
    <property type="molecule type" value="Genomic_DNA"/>
</dbReference>
<accession>A0ABV8JH45</accession>
<dbReference type="Proteomes" id="UP001595843">
    <property type="component" value="Unassembled WGS sequence"/>
</dbReference>
<gene>
    <name evidence="4" type="ORF">ACFOUO_14095</name>
</gene>
<dbReference type="Gene3D" id="1.10.357.40">
    <property type="entry name" value="YbiA-like"/>
    <property type="match status" value="1"/>
</dbReference>
<dbReference type="InterPro" id="IPR012816">
    <property type="entry name" value="NADAR"/>
</dbReference>
<comment type="caution">
    <text evidence="4">The sequence shown here is derived from an EMBL/GenBank/DDBJ whole genome shotgun (WGS) entry which is preliminary data.</text>
</comment>
<proteinExistence type="predicted"/>
<dbReference type="SUPFAM" id="SSF143990">
    <property type="entry name" value="YbiA-like"/>
    <property type="match status" value="1"/>
</dbReference>
<reference evidence="5" key="1">
    <citation type="journal article" date="2019" name="Int. J. Syst. Evol. Microbiol.">
        <title>The Global Catalogue of Microorganisms (GCM) 10K type strain sequencing project: providing services to taxonomists for standard genome sequencing and annotation.</title>
        <authorList>
            <consortium name="The Broad Institute Genomics Platform"/>
            <consortium name="The Broad Institute Genome Sequencing Center for Infectious Disease"/>
            <person name="Wu L."/>
            <person name="Ma J."/>
        </authorList>
    </citation>
    <scope>NUCLEOTIDE SEQUENCE [LARGE SCALE GENOMIC DNA]</scope>
    <source>
        <strain evidence="5">IBRC-M 10813</strain>
    </source>
</reference>
<evidence type="ECO:0000256" key="2">
    <source>
        <dbReference type="ARBA" id="ARBA00000751"/>
    </source>
</evidence>
<comment type="catalytic activity">
    <reaction evidence="1">
        <text>5-amino-6-(5-phospho-D-ribosylamino)uracil + H2O = 5,6-diaminouracil + D-ribose 5-phosphate</text>
        <dbReference type="Rhea" id="RHEA:55020"/>
        <dbReference type="ChEBI" id="CHEBI:15377"/>
        <dbReference type="ChEBI" id="CHEBI:46252"/>
        <dbReference type="ChEBI" id="CHEBI:58453"/>
        <dbReference type="ChEBI" id="CHEBI:78346"/>
    </reaction>
</comment>
<dbReference type="Pfam" id="PF08719">
    <property type="entry name" value="NADAR"/>
    <property type="match status" value="1"/>
</dbReference>
<dbReference type="RefSeq" id="WP_380705763.1">
    <property type="nucleotide sequence ID" value="NZ_JBHSAP010000018.1"/>
</dbReference>
<dbReference type="NCBIfam" id="TIGR02464">
    <property type="entry name" value="ribofla_fusion"/>
    <property type="match status" value="1"/>
</dbReference>
<comment type="catalytic activity">
    <reaction evidence="2">
        <text>2,5-diamino-6-hydroxy-4-(5-phosphoribosylamino)-pyrimidine + H2O = 2,5,6-triamino-4-hydroxypyrimidine + D-ribose 5-phosphate</text>
        <dbReference type="Rhea" id="RHEA:23436"/>
        <dbReference type="ChEBI" id="CHEBI:15377"/>
        <dbReference type="ChEBI" id="CHEBI:58614"/>
        <dbReference type="ChEBI" id="CHEBI:78346"/>
        <dbReference type="ChEBI" id="CHEBI:137796"/>
    </reaction>
</comment>
<evidence type="ECO:0000256" key="1">
    <source>
        <dbReference type="ARBA" id="ARBA00000022"/>
    </source>
</evidence>
<organism evidence="4 5">
    <name type="scientific">Salinithrix halophila</name>
    <dbReference type="NCBI Taxonomy" id="1485204"/>
    <lineage>
        <taxon>Bacteria</taxon>
        <taxon>Bacillati</taxon>
        <taxon>Bacillota</taxon>
        <taxon>Bacilli</taxon>
        <taxon>Bacillales</taxon>
        <taxon>Thermoactinomycetaceae</taxon>
        <taxon>Salinithrix</taxon>
    </lineage>
</organism>
<dbReference type="CDD" id="cd15457">
    <property type="entry name" value="NADAR"/>
    <property type="match status" value="1"/>
</dbReference>
<keyword evidence="5" id="KW-1185">Reference proteome</keyword>
<sequence length="160" mass="18589">MLETIYFYGVNNAYGFLSNFAPYPIERKGKQWPTSEHYFQAQKFPGTDREEEIRLTDSPMLAARMGRSRKHPLRPDWEKVKEEIMKEALRSKFTQHPELKQSLLATGEAILIEHTANDRYWGDGGDGTGLNRLGALLMEIRQELTESTKAQPKKPLFRFR</sequence>
<evidence type="ECO:0000313" key="4">
    <source>
        <dbReference type="EMBL" id="MFC4077929.1"/>
    </source>
</evidence>
<protein>
    <submittedName>
        <fullName evidence="4">NADAR family protein</fullName>
    </submittedName>
</protein>
<feature type="domain" description="NADAR" evidence="3">
    <location>
        <begin position="6"/>
        <end position="144"/>
    </location>
</feature>
<name>A0ABV8JH45_9BACL</name>